<dbReference type="SUPFAM" id="SSF47459">
    <property type="entry name" value="HLH, helix-loop-helix DNA-binding domain"/>
    <property type="match status" value="1"/>
</dbReference>
<proteinExistence type="predicted"/>
<comment type="subcellular location">
    <subcellularLocation>
        <location evidence="2">Nucleus</location>
    </subcellularLocation>
</comment>
<accession>A0A7D9HVY2</accession>
<keyword evidence="1 2" id="KW-0238">DNA-binding</keyword>
<dbReference type="Proteomes" id="UP001152795">
    <property type="component" value="Unassembled WGS sequence"/>
</dbReference>
<reference evidence="5" key="1">
    <citation type="submission" date="2020-04" db="EMBL/GenBank/DDBJ databases">
        <authorList>
            <person name="Alioto T."/>
            <person name="Alioto T."/>
            <person name="Gomez Garrido J."/>
        </authorList>
    </citation>
    <scope>NUCLEOTIDE SEQUENCE</scope>
    <source>
        <strain evidence="5">A484AB</strain>
    </source>
</reference>
<dbReference type="SMART" id="SM00353">
    <property type="entry name" value="HLH"/>
    <property type="match status" value="1"/>
</dbReference>
<dbReference type="GO" id="GO:0005634">
    <property type="term" value="C:nucleus"/>
    <property type="evidence" value="ECO:0007669"/>
    <property type="project" value="UniProtKB-SubCell"/>
</dbReference>
<sequence>MFKFTSKPKVHNRKKDMPVHLEFGPEVFLHFTAQQLTDDNEVYETSGPGSIRDIWKKFELSGPTPLTPPLSPSRQTSGAASPACLTSTAADTLQCVSDILDLDSCRTMFAEHSCTNLTSKLIQDCMWGSHSLQEKAQRAKWIENVYDTPCSTPPSFYAIDYVSAECVDPASVFPYPINNQEFPSSESSSEDEIDVVSIIEKPVKRKCPQPCNNNNNMSKTLRQADQPAAKRPKMSPKRPRENRDRDSRESSPEPEQDPSNRDSGKDKFEDPECKRNVHNVLERKRRNDLKYSFQVLRDSIPDLKGSERAPKVAILRKATDCILNLRSEQERLLEEKSLLERTHQSLKQKLKALTESS</sequence>
<dbReference type="InterPro" id="IPR050433">
    <property type="entry name" value="Myc_transcription_factors"/>
</dbReference>
<evidence type="ECO:0000256" key="4">
    <source>
        <dbReference type="SAM" id="MobiDB-lite"/>
    </source>
</evidence>
<evidence type="ECO:0000256" key="1">
    <source>
        <dbReference type="ARBA" id="ARBA00023125"/>
    </source>
</evidence>
<feature type="coiled-coil region" evidence="3">
    <location>
        <begin position="322"/>
        <end position="356"/>
    </location>
</feature>
<comment type="caution">
    <text evidence="5">The sequence shown here is derived from an EMBL/GenBank/DDBJ whole genome shotgun (WGS) entry which is preliminary data.</text>
</comment>
<dbReference type="Pfam" id="PF00010">
    <property type="entry name" value="HLH"/>
    <property type="match status" value="1"/>
</dbReference>
<keyword evidence="6" id="KW-1185">Reference proteome</keyword>
<feature type="compositionally biased region" description="Basic and acidic residues" evidence="4">
    <location>
        <begin position="258"/>
        <end position="274"/>
    </location>
</feature>
<dbReference type="CDD" id="cd11400">
    <property type="entry name" value="bHLHzip_Myc"/>
    <property type="match status" value="1"/>
</dbReference>
<evidence type="ECO:0000256" key="2">
    <source>
        <dbReference type="PIRNR" id="PIRNR001705"/>
    </source>
</evidence>
<feature type="region of interest" description="Disordered" evidence="4">
    <location>
        <begin position="205"/>
        <end position="274"/>
    </location>
</feature>
<dbReference type="PIRSF" id="PIRSF001705">
    <property type="entry name" value="Myc_protein"/>
    <property type="match status" value="1"/>
</dbReference>
<dbReference type="PRINTS" id="PR00044">
    <property type="entry name" value="LEUZIPPRMYC"/>
</dbReference>
<dbReference type="GO" id="GO:0046983">
    <property type="term" value="F:protein dimerization activity"/>
    <property type="evidence" value="ECO:0007669"/>
    <property type="project" value="InterPro"/>
</dbReference>
<keyword evidence="2" id="KW-0539">Nucleus</keyword>
<protein>
    <submittedName>
        <fullName evidence="5">Transcriptional regulator Myc-1-like</fullName>
    </submittedName>
</protein>
<dbReference type="Gene3D" id="4.10.280.10">
    <property type="entry name" value="Helix-loop-helix DNA-binding domain"/>
    <property type="match status" value="1"/>
</dbReference>
<dbReference type="FunFam" id="4.10.280.10:FF:000019">
    <property type="entry name" value="Myc proto-oncogene protein"/>
    <property type="match status" value="1"/>
</dbReference>
<feature type="compositionally biased region" description="Polar residues" evidence="4">
    <location>
        <begin position="210"/>
        <end position="223"/>
    </location>
</feature>
<evidence type="ECO:0000256" key="3">
    <source>
        <dbReference type="SAM" id="Coils"/>
    </source>
</evidence>
<dbReference type="GO" id="GO:0003700">
    <property type="term" value="F:DNA-binding transcription factor activity"/>
    <property type="evidence" value="ECO:0007669"/>
    <property type="project" value="InterPro"/>
</dbReference>
<keyword evidence="3" id="KW-0175">Coiled coil</keyword>
<dbReference type="InterPro" id="IPR012682">
    <property type="entry name" value="Tscrpt_reg_Myc_N"/>
</dbReference>
<dbReference type="GO" id="GO:0003677">
    <property type="term" value="F:DNA binding"/>
    <property type="evidence" value="ECO:0007669"/>
    <property type="project" value="UniProtKB-UniRule"/>
</dbReference>
<dbReference type="InterPro" id="IPR002418">
    <property type="entry name" value="Tscrpt_reg_Myc"/>
</dbReference>
<dbReference type="OrthoDB" id="5964374at2759"/>
<dbReference type="PROSITE" id="PS50888">
    <property type="entry name" value="BHLH"/>
    <property type="match status" value="1"/>
</dbReference>
<organism evidence="5 6">
    <name type="scientific">Paramuricea clavata</name>
    <name type="common">Red gorgonian</name>
    <name type="synonym">Violescent sea-whip</name>
    <dbReference type="NCBI Taxonomy" id="317549"/>
    <lineage>
        <taxon>Eukaryota</taxon>
        <taxon>Metazoa</taxon>
        <taxon>Cnidaria</taxon>
        <taxon>Anthozoa</taxon>
        <taxon>Octocorallia</taxon>
        <taxon>Malacalcyonacea</taxon>
        <taxon>Plexauridae</taxon>
        <taxon>Paramuricea</taxon>
    </lineage>
</organism>
<dbReference type="EMBL" id="CACRXK020001991">
    <property type="protein sequence ID" value="CAB3992159.1"/>
    <property type="molecule type" value="Genomic_DNA"/>
</dbReference>
<comment type="subunit">
    <text evidence="2">Efficient DNA binding requires dimerization with another bHLH protein.</text>
</comment>
<name>A0A7D9HVY2_PARCT</name>
<gene>
    <name evidence="5" type="ORF">PACLA_8A058334</name>
</gene>
<evidence type="ECO:0000313" key="6">
    <source>
        <dbReference type="Proteomes" id="UP001152795"/>
    </source>
</evidence>
<dbReference type="Pfam" id="PF01056">
    <property type="entry name" value="Myc_N"/>
    <property type="match status" value="1"/>
</dbReference>
<dbReference type="InterPro" id="IPR036638">
    <property type="entry name" value="HLH_DNA-bd_sf"/>
</dbReference>
<dbReference type="AlphaFoldDB" id="A0A7D9HVY2"/>
<dbReference type="PANTHER" id="PTHR45851">
    <property type="entry name" value="MYC PROTO-ONCOGENE"/>
    <property type="match status" value="1"/>
</dbReference>
<feature type="compositionally biased region" description="Basic and acidic residues" evidence="4">
    <location>
        <begin position="238"/>
        <end position="251"/>
    </location>
</feature>
<dbReference type="InterPro" id="IPR011598">
    <property type="entry name" value="bHLH_dom"/>
</dbReference>
<evidence type="ECO:0000313" key="5">
    <source>
        <dbReference type="EMBL" id="CAB3992159.1"/>
    </source>
</evidence>